<gene>
    <name evidence="2" type="ORF">TNCT_262201</name>
</gene>
<keyword evidence="3" id="KW-1185">Reference proteome</keyword>
<reference evidence="2" key="1">
    <citation type="submission" date="2020-07" db="EMBL/GenBank/DDBJ databases">
        <title>Multicomponent nature underlies the extraordinary mechanical properties of spider dragline silk.</title>
        <authorList>
            <person name="Kono N."/>
            <person name="Nakamura H."/>
            <person name="Mori M."/>
            <person name="Yoshida Y."/>
            <person name="Ohtoshi R."/>
            <person name="Malay A.D."/>
            <person name="Moran D.A.P."/>
            <person name="Tomita M."/>
            <person name="Numata K."/>
            <person name="Arakawa K."/>
        </authorList>
    </citation>
    <scope>NUCLEOTIDE SEQUENCE</scope>
</reference>
<organism evidence="2 3">
    <name type="scientific">Trichonephila clavata</name>
    <name type="common">Joro spider</name>
    <name type="synonym">Nephila clavata</name>
    <dbReference type="NCBI Taxonomy" id="2740835"/>
    <lineage>
        <taxon>Eukaryota</taxon>
        <taxon>Metazoa</taxon>
        <taxon>Ecdysozoa</taxon>
        <taxon>Arthropoda</taxon>
        <taxon>Chelicerata</taxon>
        <taxon>Arachnida</taxon>
        <taxon>Araneae</taxon>
        <taxon>Araneomorphae</taxon>
        <taxon>Entelegynae</taxon>
        <taxon>Araneoidea</taxon>
        <taxon>Nephilidae</taxon>
        <taxon>Trichonephila</taxon>
    </lineage>
</organism>
<evidence type="ECO:0000256" key="1">
    <source>
        <dbReference type="SAM" id="MobiDB-lite"/>
    </source>
</evidence>
<comment type="caution">
    <text evidence="2">The sequence shown here is derived from an EMBL/GenBank/DDBJ whole genome shotgun (WGS) entry which is preliminary data.</text>
</comment>
<feature type="region of interest" description="Disordered" evidence="1">
    <location>
        <begin position="22"/>
        <end position="97"/>
    </location>
</feature>
<evidence type="ECO:0000313" key="2">
    <source>
        <dbReference type="EMBL" id="GFR27093.1"/>
    </source>
</evidence>
<dbReference type="OrthoDB" id="6459280at2759"/>
<name>A0A8X6HPF8_TRICU</name>
<dbReference type="AlphaFoldDB" id="A0A8X6HPF8"/>
<dbReference type="Proteomes" id="UP000887116">
    <property type="component" value="Unassembled WGS sequence"/>
</dbReference>
<dbReference type="EMBL" id="BMAO01028741">
    <property type="protein sequence ID" value="GFR27093.1"/>
    <property type="molecule type" value="Genomic_DNA"/>
</dbReference>
<proteinExistence type="predicted"/>
<feature type="compositionally biased region" description="Polar residues" evidence="1">
    <location>
        <begin position="41"/>
        <end position="58"/>
    </location>
</feature>
<protein>
    <submittedName>
        <fullName evidence="2">Uncharacterized protein</fullName>
    </submittedName>
</protein>
<feature type="compositionally biased region" description="Basic residues" evidence="1">
    <location>
        <begin position="82"/>
        <end position="97"/>
    </location>
</feature>
<feature type="compositionally biased region" description="Basic and acidic residues" evidence="1">
    <location>
        <begin position="59"/>
        <end position="81"/>
    </location>
</feature>
<sequence length="97" mass="10936">MKLEDTCWARSMVFIWCMSVDDSDSEDEGNVIQKQKPPKSSELQPSAEITDQSAPNTEDSSKATNKEDTASFSSEKDVSSHKDKKPLLKRVRKRDIS</sequence>
<accession>A0A8X6HPF8</accession>
<evidence type="ECO:0000313" key="3">
    <source>
        <dbReference type="Proteomes" id="UP000887116"/>
    </source>
</evidence>